<protein>
    <submittedName>
        <fullName evidence="1">Uncharacterized protein</fullName>
    </submittedName>
</protein>
<name>A0ABY8U1T3_TETOB</name>
<evidence type="ECO:0000313" key="2">
    <source>
        <dbReference type="Proteomes" id="UP001244341"/>
    </source>
</evidence>
<proteinExistence type="predicted"/>
<evidence type="ECO:0000313" key="1">
    <source>
        <dbReference type="EMBL" id="WIA13638.1"/>
    </source>
</evidence>
<keyword evidence="2" id="KW-1185">Reference proteome</keyword>
<dbReference type="EMBL" id="CP126211">
    <property type="protein sequence ID" value="WIA13638.1"/>
    <property type="molecule type" value="Genomic_DNA"/>
</dbReference>
<sequence length="184" mass="20484">MSHEEQQQQPCGSPKAWQRFYMGYRERFVDDCCIELANGKHNAALFNPARAVVKPLRWGEAADVKALAPPGPPFKLIVGSDLVYYSYSEATPHSRLLLLALQQLAGPESQIYLALSLHHNPQEVENFLRWAEEVWGFSVQRIQQQIPAEYRVADVLVVRLQLLDAGAAAAAAAQARAGTLVRGY</sequence>
<accession>A0ABY8U1T3</accession>
<dbReference type="Proteomes" id="UP001244341">
    <property type="component" value="Chromosome 4b"/>
</dbReference>
<dbReference type="InterPro" id="IPR029063">
    <property type="entry name" value="SAM-dependent_MTases_sf"/>
</dbReference>
<dbReference type="Gene3D" id="3.40.50.150">
    <property type="entry name" value="Vaccinia Virus protein VP39"/>
    <property type="match status" value="1"/>
</dbReference>
<gene>
    <name evidence="1" type="ORF">OEZ85_007201</name>
</gene>
<organism evidence="1 2">
    <name type="scientific">Tetradesmus obliquus</name>
    <name type="common">Green alga</name>
    <name type="synonym">Acutodesmus obliquus</name>
    <dbReference type="NCBI Taxonomy" id="3088"/>
    <lineage>
        <taxon>Eukaryota</taxon>
        <taxon>Viridiplantae</taxon>
        <taxon>Chlorophyta</taxon>
        <taxon>core chlorophytes</taxon>
        <taxon>Chlorophyceae</taxon>
        <taxon>CS clade</taxon>
        <taxon>Sphaeropleales</taxon>
        <taxon>Scenedesmaceae</taxon>
        <taxon>Tetradesmus</taxon>
    </lineage>
</organism>
<reference evidence="1 2" key="1">
    <citation type="submission" date="2023-05" db="EMBL/GenBank/DDBJ databases">
        <title>A 100% complete, gapless, phased diploid assembly of the Scenedesmus obliquus UTEX 3031 genome.</title>
        <authorList>
            <person name="Biondi T.C."/>
            <person name="Hanschen E.R."/>
            <person name="Kwon T."/>
            <person name="Eng W."/>
            <person name="Kruse C.P.S."/>
            <person name="Koehler S.I."/>
            <person name="Kunde Y."/>
            <person name="Gleasner C.D."/>
            <person name="You Mak K.T."/>
            <person name="Polle J."/>
            <person name="Hovde B.T."/>
            <person name="Starkenburg S.R."/>
        </authorList>
    </citation>
    <scope>NUCLEOTIDE SEQUENCE [LARGE SCALE GENOMIC DNA]</scope>
    <source>
        <strain evidence="1 2">DOE0152z</strain>
    </source>
</reference>